<evidence type="ECO:0000313" key="2">
    <source>
        <dbReference type="EMBL" id="EPF20099.1"/>
    </source>
</evidence>
<evidence type="ECO:0000256" key="1">
    <source>
        <dbReference type="SAM" id="MobiDB-lite"/>
    </source>
</evidence>
<dbReference type="EMBL" id="ATDT01000004">
    <property type="protein sequence ID" value="EPF20099.1"/>
    <property type="molecule type" value="Genomic_DNA"/>
</dbReference>
<gene>
    <name evidence="2" type="ORF">HMPREF0201_00699</name>
</gene>
<dbReference type="OrthoDB" id="6445882at2"/>
<dbReference type="NCBIfam" id="NF033153">
    <property type="entry name" value="phage_ICD_like"/>
    <property type="match status" value="1"/>
</dbReference>
<proteinExistence type="predicted"/>
<reference evidence="2 3" key="1">
    <citation type="submission" date="2013-04" db="EMBL/GenBank/DDBJ databases">
        <authorList>
            <person name="Weinstock G."/>
            <person name="Sodergren E."/>
            <person name="Lobos E.A."/>
            <person name="Fulton L."/>
            <person name="Fulton R."/>
            <person name="Courtney L."/>
            <person name="Fronick C."/>
            <person name="O'Laughlin M."/>
            <person name="Godfrey J."/>
            <person name="Wilson R.M."/>
            <person name="Miner T."/>
            <person name="Farmer C."/>
            <person name="Delehaunty K."/>
            <person name="Cordes M."/>
            <person name="Minx P."/>
            <person name="Tomlinson C."/>
            <person name="Chen J."/>
            <person name="Wollam A."/>
            <person name="Pepin K.H."/>
            <person name="Palsikar V.B."/>
            <person name="Zhang X."/>
            <person name="Suruliraj S."/>
            <person name="Perna N.T."/>
            <person name="Plunkett G."/>
            <person name="Warren W."/>
            <person name="Mitreva M."/>
            <person name="Mardis E.R."/>
            <person name="Wilson R.K."/>
        </authorList>
    </citation>
    <scope>NUCLEOTIDE SEQUENCE [LARGE SCALE GENOMIC DNA]</scope>
    <source>
        <strain evidence="2 3">DSM 4568</strain>
    </source>
</reference>
<evidence type="ECO:0000313" key="3">
    <source>
        <dbReference type="Proteomes" id="UP000014585"/>
    </source>
</evidence>
<evidence type="ECO:0008006" key="4">
    <source>
        <dbReference type="Google" id="ProtNLM"/>
    </source>
</evidence>
<feature type="region of interest" description="Disordered" evidence="1">
    <location>
        <begin position="90"/>
        <end position="110"/>
    </location>
</feature>
<dbReference type="Proteomes" id="UP000014585">
    <property type="component" value="Unassembled WGS sequence"/>
</dbReference>
<dbReference type="STRING" id="566551.HMPREF0201_00699"/>
<protein>
    <recommendedName>
        <fullName evidence="4">Host cell division inhibitor Icd-like protein</fullName>
    </recommendedName>
</protein>
<sequence>MLNVAVQNKAFPLAGLLANVSPQNLIKPEAESDSLLSIVMAQGLPNLTKPHLGNLSKPDIETAVMMTNDDISNRGKHRAQVVEAGITMPANASPSFSRRGDADGFDTSTHTREGEFLESIKKEFSDSIKKGSHKAALWGNASVDHYSGASTFDLRRWRRFTSPRIAVTINCASLSPSSLTNSTSVSTSRGTLAVFCRDLLLVVPVAISMTPCIRWESLCIKKGRCKHLRWESLCYSVYREGDLHLAAMKATKPRGASTPTGLLTTTVSESNEAAMKEHITHPQGRQSYTWRFLALSAIGRNVIHITATTEREAREQSPAGCVMAFAGRIRQEVRHAQ</sequence>
<dbReference type="AlphaFoldDB" id="S3K4T9"/>
<comment type="caution">
    <text evidence="2">The sequence shown here is derived from an EMBL/GenBank/DDBJ whole genome shotgun (WGS) entry which is preliminary data.</text>
</comment>
<name>S3K4T9_9ENTR</name>
<accession>S3K4T9</accession>
<dbReference type="PATRIC" id="fig|566551.4.peg.645"/>
<organism evidence="2 3">
    <name type="scientific">Cedecea davisae DSM 4568</name>
    <dbReference type="NCBI Taxonomy" id="566551"/>
    <lineage>
        <taxon>Bacteria</taxon>
        <taxon>Pseudomonadati</taxon>
        <taxon>Pseudomonadota</taxon>
        <taxon>Gammaproteobacteria</taxon>
        <taxon>Enterobacterales</taxon>
        <taxon>Enterobacteriaceae</taxon>
        <taxon>Cedecea</taxon>
    </lineage>
</organism>
<dbReference type="HOGENOM" id="CLU_823080_0_0_6"/>